<evidence type="ECO:0000313" key="1">
    <source>
        <dbReference type="EMBL" id="CAJ2662622.1"/>
    </source>
</evidence>
<comment type="caution">
    <text evidence="1">The sequence shown here is derived from an EMBL/GenBank/DDBJ whole genome shotgun (WGS) entry which is preliminary data.</text>
</comment>
<accession>A0ACB0L231</accession>
<keyword evidence="2" id="KW-1185">Reference proteome</keyword>
<protein>
    <submittedName>
        <fullName evidence="1">Uncharacterized protein</fullName>
    </submittedName>
</protein>
<proteinExistence type="predicted"/>
<dbReference type="Proteomes" id="UP001177021">
    <property type="component" value="Unassembled WGS sequence"/>
</dbReference>
<dbReference type="EMBL" id="CASHSV030000409">
    <property type="protein sequence ID" value="CAJ2662622.1"/>
    <property type="molecule type" value="Genomic_DNA"/>
</dbReference>
<name>A0ACB0L231_TRIPR</name>
<sequence length="245" mass="27662">MSSPILSISRAPNLQSHIPWPSLSYASLPTSRFLPRSSEAASVSVRVNKYDFSPMCPLCDIEMEDDYHAFALCPQVINSWTTAGLNHILMHILPKFNNIVDLLLDICSKEDQDIAGRIAALVWCVWQHRNATVWNNLHSSSEQIGGQAFQLWKNWFDVHQSRTHVQTLQTAQHIEQWRKPHDGWLKINVDAGFFEHQGVTTTACCVRNNNGEFIAALTHKFNSSMSILEGEAMALLDAVQLPINK</sequence>
<organism evidence="1 2">
    <name type="scientific">Trifolium pratense</name>
    <name type="common">Red clover</name>
    <dbReference type="NCBI Taxonomy" id="57577"/>
    <lineage>
        <taxon>Eukaryota</taxon>
        <taxon>Viridiplantae</taxon>
        <taxon>Streptophyta</taxon>
        <taxon>Embryophyta</taxon>
        <taxon>Tracheophyta</taxon>
        <taxon>Spermatophyta</taxon>
        <taxon>Magnoliopsida</taxon>
        <taxon>eudicotyledons</taxon>
        <taxon>Gunneridae</taxon>
        <taxon>Pentapetalae</taxon>
        <taxon>rosids</taxon>
        <taxon>fabids</taxon>
        <taxon>Fabales</taxon>
        <taxon>Fabaceae</taxon>
        <taxon>Papilionoideae</taxon>
        <taxon>50 kb inversion clade</taxon>
        <taxon>NPAAA clade</taxon>
        <taxon>Hologalegina</taxon>
        <taxon>IRL clade</taxon>
        <taxon>Trifolieae</taxon>
        <taxon>Trifolium</taxon>
    </lineage>
</organism>
<evidence type="ECO:0000313" key="2">
    <source>
        <dbReference type="Proteomes" id="UP001177021"/>
    </source>
</evidence>
<gene>
    <name evidence="1" type="ORF">MILVUS5_LOCUS28182</name>
</gene>
<reference evidence="1" key="1">
    <citation type="submission" date="2023-10" db="EMBL/GenBank/DDBJ databases">
        <authorList>
            <person name="Rodriguez Cubillos JULIANA M."/>
            <person name="De Vega J."/>
        </authorList>
    </citation>
    <scope>NUCLEOTIDE SEQUENCE</scope>
</reference>